<dbReference type="EMBL" id="JAAXLS010000050">
    <property type="protein sequence ID" value="NKQ58173.1"/>
    <property type="molecule type" value="Genomic_DNA"/>
</dbReference>
<sequence length="184" mass="18513">MVARKTIHRTVAAIAVAGVAAGATAFAAGTASADDYGPSVFACTSHQVTTQLVYGGAGMGNRNAALQITANPGERCYLPGKLEVDLVGAHDVLINDEAPADAPSVALTNGSSAYVPLHWTGIAPAAGQQTPNAITVDAPGEYNPHGDYIDPTMDLPWDLGAVDATPASHTIDVGAVTPGLAPTA</sequence>
<dbReference type="Proteomes" id="UP000715441">
    <property type="component" value="Unassembled WGS sequence"/>
</dbReference>
<evidence type="ECO:0000259" key="2">
    <source>
        <dbReference type="Pfam" id="PF14016"/>
    </source>
</evidence>
<evidence type="ECO:0000313" key="3">
    <source>
        <dbReference type="EMBL" id="NKQ58173.1"/>
    </source>
</evidence>
<evidence type="ECO:0000313" key="4">
    <source>
        <dbReference type="Proteomes" id="UP000715441"/>
    </source>
</evidence>
<feature type="chain" id="PRO_5047544207" evidence="1">
    <location>
        <begin position="28"/>
        <end position="184"/>
    </location>
</feature>
<feature type="domain" description="DUF4232" evidence="2">
    <location>
        <begin position="43"/>
        <end position="176"/>
    </location>
</feature>
<comment type="caution">
    <text evidence="3">The sequence shown here is derived from an EMBL/GenBank/DDBJ whole genome shotgun (WGS) entry which is preliminary data.</text>
</comment>
<reference evidence="3 4" key="1">
    <citation type="submission" date="2020-04" db="EMBL/GenBank/DDBJ databases">
        <title>Novel species.</title>
        <authorList>
            <person name="Teo W.F.A."/>
            <person name="Lipun K."/>
            <person name="Srisuk N."/>
            <person name="Duangmal K."/>
        </authorList>
    </citation>
    <scope>NUCLEOTIDE SEQUENCE [LARGE SCALE GENOMIC DNA]</scope>
    <source>
        <strain evidence="3 4">K13G38</strain>
    </source>
</reference>
<dbReference type="RefSeq" id="WP_168521751.1">
    <property type="nucleotide sequence ID" value="NZ_JAAXLS010000050.1"/>
</dbReference>
<dbReference type="InterPro" id="IPR025326">
    <property type="entry name" value="DUF4232"/>
</dbReference>
<feature type="signal peptide" evidence="1">
    <location>
        <begin position="1"/>
        <end position="27"/>
    </location>
</feature>
<protein>
    <submittedName>
        <fullName evidence="3">DUF4232 domain-containing protein</fullName>
    </submittedName>
</protein>
<dbReference type="Pfam" id="PF14016">
    <property type="entry name" value="DUF4232"/>
    <property type="match status" value="1"/>
</dbReference>
<proteinExistence type="predicted"/>
<gene>
    <name evidence="3" type="ORF">HFP15_35475</name>
</gene>
<accession>A0ABX1JEK9</accession>
<keyword evidence="1" id="KW-0732">Signal</keyword>
<name>A0ABX1JEK9_9PSEU</name>
<keyword evidence="4" id="KW-1185">Reference proteome</keyword>
<evidence type="ECO:0000256" key="1">
    <source>
        <dbReference type="SAM" id="SignalP"/>
    </source>
</evidence>
<organism evidence="3 4">
    <name type="scientific">Amycolatopsis acididurans</name>
    <dbReference type="NCBI Taxonomy" id="2724524"/>
    <lineage>
        <taxon>Bacteria</taxon>
        <taxon>Bacillati</taxon>
        <taxon>Actinomycetota</taxon>
        <taxon>Actinomycetes</taxon>
        <taxon>Pseudonocardiales</taxon>
        <taxon>Pseudonocardiaceae</taxon>
        <taxon>Amycolatopsis</taxon>
    </lineage>
</organism>